<gene>
    <name evidence="6" type="ORF">C8D90_10569</name>
</gene>
<keyword evidence="1" id="KW-0805">Transcription regulation</keyword>
<keyword evidence="4" id="KW-1133">Transmembrane helix</keyword>
<dbReference type="PROSITE" id="PS01124">
    <property type="entry name" value="HTH_ARAC_FAMILY_2"/>
    <property type="match status" value="1"/>
</dbReference>
<dbReference type="SUPFAM" id="SSF46689">
    <property type="entry name" value="Homeodomain-like"/>
    <property type="match status" value="2"/>
</dbReference>
<evidence type="ECO:0000313" key="7">
    <source>
        <dbReference type="Proteomes" id="UP000254848"/>
    </source>
</evidence>
<reference evidence="6 7" key="1">
    <citation type="submission" date="2018-07" db="EMBL/GenBank/DDBJ databases">
        <title>Genomic Encyclopedia of Type Strains, Phase IV (KMG-IV): sequencing the most valuable type-strain genomes for metagenomic binning, comparative biology and taxonomic classification.</title>
        <authorList>
            <person name="Goeker M."/>
        </authorList>
    </citation>
    <scope>NUCLEOTIDE SEQUENCE [LARGE SCALE GENOMIC DNA]</scope>
    <source>
        <strain evidence="6 7">DSM 103736</strain>
    </source>
</reference>
<name>A0A370QPU8_9GAMM</name>
<dbReference type="Proteomes" id="UP000254848">
    <property type="component" value="Unassembled WGS sequence"/>
</dbReference>
<sequence>MDKTKIINELIVWIEKNLDKPMTVDSVAAKAGYSKWHLQRMFKEITGQNIISYIRARKLNECALTLRLTKMPIIEVATLYHFDSQQAFNRAFKKQFHQAPAAYRMNQKWDMNGLFASMDYDVASLPEAHFVTMPEMKLVGFTSNYVCTYEEMAEAHARNKARIWGKMFNTFRPDKLYCLTIASDIFFYSMGIYYAAAFDSKFLKRSAIKTTEMSIPAGDYVKFLYEGPASGYQRFYQNIYHRCLPMLKASRPATATSYDVECLSRPDGAEIDLIKNPDTPIYCECFIPIIHNP</sequence>
<dbReference type="PANTHER" id="PTHR47504">
    <property type="entry name" value="RIGHT ORIGIN-BINDING PROTEIN"/>
    <property type="match status" value="1"/>
</dbReference>
<keyword evidence="3" id="KW-0804">Transcription</keyword>
<evidence type="ECO:0000256" key="4">
    <source>
        <dbReference type="SAM" id="Phobius"/>
    </source>
</evidence>
<feature type="transmembrane region" description="Helical" evidence="4">
    <location>
        <begin position="176"/>
        <end position="196"/>
    </location>
</feature>
<organism evidence="6 7">
    <name type="scientific">Enterobacillus tribolii</name>
    <dbReference type="NCBI Taxonomy" id="1487935"/>
    <lineage>
        <taxon>Bacteria</taxon>
        <taxon>Pseudomonadati</taxon>
        <taxon>Pseudomonadota</taxon>
        <taxon>Gammaproteobacteria</taxon>
        <taxon>Enterobacterales</taxon>
        <taxon>Hafniaceae</taxon>
        <taxon>Enterobacillus</taxon>
    </lineage>
</organism>
<keyword evidence="4" id="KW-0812">Transmembrane</keyword>
<evidence type="ECO:0000313" key="6">
    <source>
        <dbReference type="EMBL" id="RDK90789.1"/>
    </source>
</evidence>
<dbReference type="EMBL" id="QRAP01000005">
    <property type="protein sequence ID" value="RDK90789.1"/>
    <property type="molecule type" value="Genomic_DNA"/>
</dbReference>
<keyword evidence="2" id="KW-0238">DNA-binding</keyword>
<dbReference type="SMART" id="SM00342">
    <property type="entry name" value="HTH_ARAC"/>
    <property type="match status" value="1"/>
</dbReference>
<dbReference type="GO" id="GO:0043565">
    <property type="term" value="F:sequence-specific DNA binding"/>
    <property type="evidence" value="ECO:0007669"/>
    <property type="project" value="InterPro"/>
</dbReference>
<dbReference type="Pfam" id="PF12833">
    <property type="entry name" value="HTH_18"/>
    <property type="match status" value="1"/>
</dbReference>
<keyword evidence="7" id="KW-1185">Reference proteome</keyword>
<comment type="caution">
    <text evidence="6">The sequence shown here is derived from an EMBL/GenBank/DDBJ whole genome shotgun (WGS) entry which is preliminary data.</text>
</comment>
<feature type="domain" description="HTH araC/xylS-type" evidence="5">
    <location>
        <begin position="8"/>
        <end position="106"/>
    </location>
</feature>
<dbReference type="InterPro" id="IPR009057">
    <property type="entry name" value="Homeodomain-like_sf"/>
</dbReference>
<dbReference type="InterPro" id="IPR018060">
    <property type="entry name" value="HTH_AraC"/>
</dbReference>
<dbReference type="SUPFAM" id="SSF55136">
    <property type="entry name" value="Probable bacterial effector-binding domain"/>
    <property type="match status" value="1"/>
</dbReference>
<dbReference type="GO" id="GO:0003700">
    <property type="term" value="F:DNA-binding transcription factor activity"/>
    <property type="evidence" value="ECO:0007669"/>
    <property type="project" value="InterPro"/>
</dbReference>
<evidence type="ECO:0000259" key="5">
    <source>
        <dbReference type="PROSITE" id="PS01124"/>
    </source>
</evidence>
<evidence type="ECO:0000256" key="1">
    <source>
        <dbReference type="ARBA" id="ARBA00023015"/>
    </source>
</evidence>
<dbReference type="RefSeq" id="WP_115458619.1">
    <property type="nucleotide sequence ID" value="NZ_QRAP01000005.1"/>
</dbReference>
<evidence type="ECO:0000256" key="2">
    <source>
        <dbReference type="ARBA" id="ARBA00023125"/>
    </source>
</evidence>
<dbReference type="Gene3D" id="1.10.10.60">
    <property type="entry name" value="Homeodomain-like"/>
    <property type="match status" value="2"/>
</dbReference>
<dbReference type="PANTHER" id="PTHR47504:SF5">
    <property type="entry name" value="RIGHT ORIGIN-BINDING PROTEIN"/>
    <property type="match status" value="1"/>
</dbReference>
<dbReference type="InterPro" id="IPR050959">
    <property type="entry name" value="MarA-like"/>
</dbReference>
<dbReference type="InterPro" id="IPR011256">
    <property type="entry name" value="Reg_factor_effector_dom_sf"/>
</dbReference>
<dbReference type="AlphaFoldDB" id="A0A370QPU8"/>
<keyword evidence="4" id="KW-0472">Membrane</keyword>
<accession>A0A370QPU8</accession>
<dbReference type="Gene3D" id="3.20.80.10">
    <property type="entry name" value="Regulatory factor, effector binding domain"/>
    <property type="match status" value="1"/>
</dbReference>
<dbReference type="OrthoDB" id="282744at2"/>
<proteinExistence type="predicted"/>
<dbReference type="Pfam" id="PF06445">
    <property type="entry name" value="GyrI-like"/>
    <property type="match status" value="1"/>
</dbReference>
<evidence type="ECO:0000256" key="3">
    <source>
        <dbReference type="ARBA" id="ARBA00023163"/>
    </source>
</evidence>
<protein>
    <submittedName>
        <fullName evidence="6">AraC family transcriptional activator of mar-sox-rob regulon</fullName>
    </submittedName>
</protein>
<dbReference type="InterPro" id="IPR029442">
    <property type="entry name" value="GyrI-like"/>
</dbReference>